<evidence type="ECO:0000313" key="2">
    <source>
        <dbReference type="Proteomes" id="UP000231201"/>
    </source>
</evidence>
<sequence>MLKSKFCAKLLIFFDYKAFFLYFRILIEEWSKDRSCFPSDKCGRFYSTAMLFQFNKNGITIEGGMPRISIAMYPQNDE</sequence>
<proteinExistence type="predicted"/>
<evidence type="ECO:0000313" key="1">
    <source>
        <dbReference type="EMBL" id="PJI23816.1"/>
    </source>
</evidence>
<dbReference type="Proteomes" id="UP000231201">
    <property type="component" value="Unassembled WGS sequence"/>
</dbReference>
<protein>
    <submittedName>
        <fullName evidence="1">Uncharacterized protein</fullName>
    </submittedName>
</protein>
<accession>A0A1P8JJJ3</accession>
<reference evidence="1 2" key="1">
    <citation type="submission" date="2017-11" db="EMBL/GenBank/DDBJ databases">
        <title>Genome sequencing of Prevotella intermedia KCOM 2833.</title>
        <authorList>
            <person name="Kook J.-K."/>
            <person name="Park S.-N."/>
            <person name="Lim Y.K."/>
        </authorList>
    </citation>
    <scope>NUCLEOTIDE SEQUENCE [LARGE SCALE GENOMIC DNA]</scope>
    <source>
        <strain evidence="1 2">KCOM 2833</strain>
    </source>
</reference>
<gene>
    <name evidence="1" type="ORF">CTM59_11385</name>
</gene>
<organism evidence="1 2">
    <name type="scientific">Prevotella intermedia</name>
    <dbReference type="NCBI Taxonomy" id="28131"/>
    <lineage>
        <taxon>Bacteria</taxon>
        <taxon>Pseudomonadati</taxon>
        <taxon>Bacteroidota</taxon>
        <taxon>Bacteroidia</taxon>
        <taxon>Bacteroidales</taxon>
        <taxon>Prevotellaceae</taxon>
        <taxon>Prevotella</taxon>
    </lineage>
</organism>
<dbReference type="AlphaFoldDB" id="A0A1P8JJJ3"/>
<name>A0A1P8JJJ3_PREIN</name>
<comment type="caution">
    <text evidence="1">The sequence shown here is derived from an EMBL/GenBank/DDBJ whole genome shotgun (WGS) entry which is preliminary data.</text>
</comment>
<dbReference type="EMBL" id="PENH01000003">
    <property type="protein sequence ID" value="PJI23816.1"/>
    <property type="molecule type" value="Genomic_DNA"/>
</dbReference>